<dbReference type="InterPro" id="IPR036652">
    <property type="entry name" value="YjeF_N_dom_sf"/>
</dbReference>
<evidence type="ECO:0000256" key="4">
    <source>
        <dbReference type="ARBA" id="ARBA00009524"/>
    </source>
</evidence>
<feature type="binding site" evidence="17">
    <location>
        <position position="408"/>
    </location>
    <ligand>
        <name>(6S)-NADPHX</name>
        <dbReference type="ChEBI" id="CHEBI:64076"/>
    </ligand>
</feature>
<comment type="subunit">
    <text evidence="17">Homotetramer.</text>
</comment>
<keyword evidence="8 17" id="KW-0521">NADP</keyword>
<evidence type="ECO:0000256" key="11">
    <source>
        <dbReference type="ARBA" id="ARBA00023235"/>
    </source>
</evidence>
<feature type="domain" description="YjeF N-terminal" evidence="21">
    <location>
        <begin position="20"/>
        <end position="203"/>
    </location>
</feature>
<protein>
    <recommendedName>
        <fullName evidence="19">Bifunctional NAD(P)H-hydrate repair enzyme</fullName>
    </recommendedName>
    <alternativeName>
        <fullName evidence="19">Nicotinamide nucleotide repair protein</fullName>
    </alternativeName>
    <domain>
        <recommendedName>
            <fullName evidence="19">ADP-dependent (S)-NAD(P)H-hydrate dehydratase</fullName>
            <ecNumber evidence="19">4.2.1.136</ecNumber>
        </recommendedName>
        <alternativeName>
            <fullName evidence="19">ADP-dependent NAD(P)HX dehydratase</fullName>
        </alternativeName>
    </domain>
    <domain>
        <recommendedName>
            <fullName evidence="19">NAD(P)H-hydrate epimerase</fullName>
            <ecNumber evidence="19">5.1.99.6</ecNumber>
        </recommendedName>
    </domain>
</protein>
<comment type="cofactor">
    <cofactor evidence="17">
        <name>Mg(2+)</name>
        <dbReference type="ChEBI" id="CHEBI:18420"/>
    </cofactor>
</comment>
<evidence type="ECO:0000256" key="1">
    <source>
        <dbReference type="ARBA" id="ARBA00000013"/>
    </source>
</evidence>
<keyword evidence="13" id="KW-0511">Multifunctional enzyme</keyword>
<feature type="binding site" evidence="18">
    <location>
        <begin position="65"/>
        <end position="69"/>
    </location>
    <ligand>
        <name>(6S)-NADPHX</name>
        <dbReference type="ChEBI" id="CHEBI:64076"/>
    </ligand>
</feature>
<dbReference type="NCBIfam" id="TIGR00197">
    <property type="entry name" value="yjeF_nterm"/>
    <property type="match status" value="1"/>
</dbReference>
<comment type="caution">
    <text evidence="17">Lacks conserved residue(s) required for the propagation of feature annotation.</text>
</comment>
<keyword evidence="12 17" id="KW-0456">Lyase</keyword>
<comment type="catalytic activity">
    <reaction evidence="16 17 19">
        <text>(6S)-NADPHX + ADP = AMP + phosphate + NADPH + H(+)</text>
        <dbReference type="Rhea" id="RHEA:32235"/>
        <dbReference type="ChEBI" id="CHEBI:15378"/>
        <dbReference type="ChEBI" id="CHEBI:43474"/>
        <dbReference type="ChEBI" id="CHEBI:57783"/>
        <dbReference type="ChEBI" id="CHEBI:64076"/>
        <dbReference type="ChEBI" id="CHEBI:456215"/>
        <dbReference type="ChEBI" id="CHEBI:456216"/>
        <dbReference type="EC" id="4.2.1.136"/>
    </reaction>
</comment>
<evidence type="ECO:0000256" key="5">
    <source>
        <dbReference type="ARBA" id="ARBA00022723"/>
    </source>
</evidence>
<feature type="binding site" evidence="18">
    <location>
        <begin position="139"/>
        <end position="145"/>
    </location>
    <ligand>
        <name>(6S)-NADPHX</name>
        <dbReference type="ChEBI" id="CHEBI:64076"/>
    </ligand>
</feature>
<comment type="similarity">
    <text evidence="3 19">In the N-terminal section; belongs to the NnrE/AIBP family.</text>
</comment>
<evidence type="ECO:0000256" key="3">
    <source>
        <dbReference type="ARBA" id="ARBA00006001"/>
    </source>
</evidence>
<keyword evidence="7 17" id="KW-0067">ATP-binding</keyword>
<comment type="similarity">
    <text evidence="17">Belongs to the NnrD/CARKD family.</text>
</comment>
<evidence type="ECO:0000256" key="17">
    <source>
        <dbReference type="HAMAP-Rule" id="MF_01965"/>
    </source>
</evidence>
<dbReference type="InterPro" id="IPR030677">
    <property type="entry name" value="Nnr"/>
</dbReference>
<dbReference type="GO" id="GO:0110051">
    <property type="term" value="P:metabolite repair"/>
    <property type="evidence" value="ECO:0007669"/>
    <property type="project" value="TreeGrafter"/>
</dbReference>
<evidence type="ECO:0000256" key="13">
    <source>
        <dbReference type="ARBA" id="ARBA00023268"/>
    </source>
</evidence>
<dbReference type="EC" id="5.1.99.6" evidence="19"/>
<evidence type="ECO:0000256" key="6">
    <source>
        <dbReference type="ARBA" id="ARBA00022741"/>
    </source>
</evidence>
<feature type="binding site" evidence="17">
    <location>
        <position position="239"/>
    </location>
    <ligand>
        <name>(6S)-NADPHX</name>
        <dbReference type="ChEBI" id="CHEBI:64076"/>
    </ligand>
</feature>
<dbReference type="GO" id="GO:0046496">
    <property type="term" value="P:nicotinamide nucleotide metabolic process"/>
    <property type="evidence" value="ECO:0007669"/>
    <property type="project" value="UniProtKB-UniRule"/>
</dbReference>
<dbReference type="InterPro" id="IPR017953">
    <property type="entry name" value="Carbohydrate_kinase_pred_CS"/>
</dbReference>
<comment type="similarity">
    <text evidence="4 19">In the C-terminal section; belongs to the NnrD/CARKD family.</text>
</comment>
<comment type="similarity">
    <text evidence="18">Belongs to the NnrE/AIBP family.</text>
</comment>
<keyword evidence="6 17" id="KW-0547">Nucleotide-binding</keyword>
<dbReference type="HAMAP" id="MF_01966">
    <property type="entry name" value="NADHX_epimerase"/>
    <property type="match status" value="1"/>
</dbReference>
<dbReference type="PROSITE" id="PS51383">
    <property type="entry name" value="YJEF_C_3"/>
    <property type="match status" value="1"/>
</dbReference>
<comment type="function">
    <text evidence="17">Catalyzes the dehydration of the S-form of NAD(P)HX at the expense of ADP, which is converted to AMP. Together with NAD(P)HX epimerase, which catalyzes the epimerization of the S- and R-forms, the enzyme allows the repair of both epimers of NAD(P)HX, a damaged form of NAD(P)H that is a result of enzymatic or heat-dependent hydration.</text>
</comment>
<comment type="catalytic activity">
    <reaction evidence="1 18 19">
        <text>(6R)-NADHX = (6S)-NADHX</text>
        <dbReference type="Rhea" id="RHEA:32215"/>
        <dbReference type="ChEBI" id="CHEBI:64074"/>
        <dbReference type="ChEBI" id="CHEBI:64075"/>
        <dbReference type="EC" id="5.1.99.6"/>
    </reaction>
</comment>
<dbReference type="PANTHER" id="PTHR12592">
    <property type="entry name" value="ATP-DEPENDENT (S)-NAD(P)H-HYDRATE DEHYDRATASE FAMILY MEMBER"/>
    <property type="match status" value="1"/>
</dbReference>
<dbReference type="GO" id="GO:0046872">
    <property type="term" value="F:metal ion binding"/>
    <property type="evidence" value="ECO:0007669"/>
    <property type="project" value="UniProtKB-UniRule"/>
</dbReference>
<accession>A0AA97I3F6</accession>
<dbReference type="PROSITE" id="PS01050">
    <property type="entry name" value="YJEF_C_2"/>
    <property type="match status" value="1"/>
</dbReference>
<comment type="catalytic activity">
    <reaction evidence="15 17 19">
        <text>(6S)-NADHX + ADP = AMP + phosphate + NADH + H(+)</text>
        <dbReference type="Rhea" id="RHEA:32223"/>
        <dbReference type="ChEBI" id="CHEBI:15378"/>
        <dbReference type="ChEBI" id="CHEBI:43474"/>
        <dbReference type="ChEBI" id="CHEBI:57945"/>
        <dbReference type="ChEBI" id="CHEBI:64074"/>
        <dbReference type="ChEBI" id="CHEBI:456215"/>
        <dbReference type="ChEBI" id="CHEBI:456216"/>
        <dbReference type="EC" id="4.2.1.136"/>
    </reaction>
</comment>
<dbReference type="EC" id="4.2.1.136" evidence="19"/>
<dbReference type="Pfam" id="PF01256">
    <property type="entry name" value="Carb_kinase"/>
    <property type="match status" value="1"/>
</dbReference>
<dbReference type="SUPFAM" id="SSF64153">
    <property type="entry name" value="YjeF N-terminal domain-like"/>
    <property type="match status" value="1"/>
</dbReference>
<comment type="function">
    <text evidence="14 19">Bifunctional enzyme that catalyzes the epimerization of the S- and R-forms of NAD(P)HX and the dehydration of the S-form of NAD(P)HX at the expense of ADP, which is converted to AMP. This allows the repair of both epimers of NAD(P)HX, a damaged form of NAD(P)H that is a result of enzymatic or heat-dependent hydration.</text>
</comment>
<name>A0AA97I3F6_9EURY</name>
<dbReference type="AlphaFoldDB" id="A0AA97I3F6"/>
<evidence type="ECO:0000256" key="7">
    <source>
        <dbReference type="ARBA" id="ARBA00022840"/>
    </source>
</evidence>
<dbReference type="PROSITE" id="PS51385">
    <property type="entry name" value="YJEF_N"/>
    <property type="match status" value="1"/>
</dbReference>
<keyword evidence="11 18" id="KW-0413">Isomerase</keyword>
<evidence type="ECO:0000256" key="8">
    <source>
        <dbReference type="ARBA" id="ARBA00022857"/>
    </source>
</evidence>
<feature type="binding site" evidence="18">
    <location>
        <position position="168"/>
    </location>
    <ligand>
        <name>(6S)-NADPHX</name>
        <dbReference type="ChEBI" id="CHEBI:64076"/>
    </ligand>
</feature>
<feature type="binding site" evidence="17">
    <location>
        <position position="342"/>
    </location>
    <ligand>
        <name>(6S)-NADPHX</name>
        <dbReference type="ChEBI" id="CHEBI:64076"/>
    </ligand>
</feature>
<evidence type="ECO:0000256" key="15">
    <source>
        <dbReference type="ARBA" id="ARBA00048238"/>
    </source>
</evidence>
<evidence type="ECO:0000256" key="9">
    <source>
        <dbReference type="ARBA" id="ARBA00022958"/>
    </source>
</evidence>
<reference evidence="22 23" key="1">
    <citation type="submission" date="2019-09" db="EMBL/GenBank/DDBJ databases">
        <title>The complete genome of Methanoplanus sp. FWC-SCC4.</title>
        <authorList>
            <person name="Chen S.-C."/>
            <person name="Zhou Y.-Z."/>
            <person name="Lai M.-C."/>
        </authorList>
    </citation>
    <scope>NUCLEOTIDE SEQUENCE [LARGE SCALE GENOMIC DNA]</scope>
    <source>
        <strain evidence="22 23">FWC-SCC4</strain>
    </source>
</reference>
<feature type="domain" description="YjeF C-terminal" evidence="20">
    <location>
        <begin position="205"/>
        <end position="465"/>
    </location>
</feature>
<dbReference type="PIRSF" id="PIRSF017184">
    <property type="entry name" value="Nnr"/>
    <property type="match status" value="1"/>
</dbReference>
<comment type="function">
    <text evidence="18">Catalyzes the epimerization of the S- and R-forms of NAD(P)HX, a damaged form of NAD(P)H that is a result of enzymatic or heat-dependent hydration. This is a prerequisite for the S-specific NAD(P)H-hydrate dehydratase to allow the repair of both epimers of NAD(P)HX.</text>
</comment>
<keyword evidence="9 18" id="KW-0630">Potassium</keyword>
<feature type="binding site" evidence="18">
    <location>
        <position position="135"/>
    </location>
    <ligand>
        <name>K(+)</name>
        <dbReference type="ChEBI" id="CHEBI:29103"/>
    </ligand>
</feature>
<comment type="cofactor">
    <cofactor evidence="18 19">
        <name>K(+)</name>
        <dbReference type="ChEBI" id="CHEBI:29103"/>
    </cofactor>
    <text evidence="18 19">Binds 1 potassium ion per subunit.</text>
</comment>
<evidence type="ECO:0000256" key="12">
    <source>
        <dbReference type="ARBA" id="ARBA00023239"/>
    </source>
</evidence>
<feature type="binding site" evidence="17">
    <location>
        <position position="301"/>
    </location>
    <ligand>
        <name>(6S)-NADPHX</name>
        <dbReference type="ChEBI" id="CHEBI:64076"/>
    </ligand>
</feature>
<dbReference type="CDD" id="cd01171">
    <property type="entry name" value="YXKO-related"/>
    <property type="match status" value="1"/>
</dbReference>
<sequence>MSVKKFIEFAEEGIISPARMRAVDKNAISLGVSGLLLMESAGRSLAQAVMSENPGLVLILCGRGNNGGDGFVAARYLQRVADVHVIYPVPGPSTPDAQANLSSLSGCAVEVHPVFGADDLRRLSDLFNTADCIVDAILGTGASGALREPVSDMVLMSNISPAKVVSADVPTPGINADRIISFHRPKTEGSEVYDIGIPLAAEVFTGPGDLTLIPEKESLSHKGEGGEVLIIGGGPYRGAPYLAGLSALRGGADIVRIASPVVMDYPDLIVEKLRGDVIDESHTERLAMLAKKSDCVVAGCGLGENSHGVLEEVSPYFKKAVVDADGLRRPLIKGKDTIYTPHAGEFKRISGKAPSSSVYERACEVREFCSKNNVTVLLKGNVDIISNGDSVRFNKTGCPSMTTGGTGDVLAGLLGALSCRMDSFEAACTAAYANGRCGEIVSEKYGDGLMAGDITERISEVLYRGL</sequence>
<evidence type="ECO:0000256" key="16">
    <source>
        <dbReference type="ARBA" id="ARBA00049209"/>
    </source>
</evidence>
<dbReference type="GO" id="GO:0052856">
    <property type="term" value="F:NAD(P)HX epimerase activity"/>
    <property type="evidence" value="ECO:0007669"/>
    <property type="project" value="UniProtKB-UniRule"/>
</dbReference>
<dbReference type="EMBL" id="CP043875">
    <property type="protein sequence ID" value="WOF17310.1"/>
    <property type="molecule type" value="Genomic_DNA"/>
</dbReference>
<dbReference type="GO" id="GO:0005524">
    <property type="term" value="F:ATP binding"/>
    <property type="evidence" value="ECO:0007669"/>
    <property type="project" value="UniProtKB-UniRule"/>
</dbReference>
<dbReference type="HAMAP" id="MF_01965">
    <property type="entry name" value="NADHX_dehydratase"/>
    <property type="match status" value="1"/>
</dbReference>
<evidence type="ECO:0000256" key="10">
    <source>
        <dbReference type="ARBA" id="ARBA00023027"/>
    </source>
</evidence>
<feature type="binding site" evidence="18">
    <location>
        <position position="171"/>
    </location>
    <ligand>
        <name>K(+)</name>
        <dbReference type="ChEBI" id="CHEBI:29103"/>
    </ligand>
</feature>
<dbReference type="SUPFAM" id="SSF53613">
    <property type="entry name" value="Ribokinase-like"/>
    <property type="match status" value="1"/>
</dbReference>
<keyword evidence="23" id="KW-1185">Reference proteome</keyword>
<organism evidence="22 23">
    <name type="scientific">Methanochimaera problematica</name>
    <dbReference type="NCBI Taxonomy" id="2609417"/>
    <lineage>
        <taxon>Archaea</taxon>
        <taxon>Methanobacteriati</taxon>
        <taxon>Methanobacteriota</taxon>
        <taxon>Stenosarchaea group</taxon>
        <taxon>Methanomicrobia</taxon>
        <taxon>Methanomicrobiales</taxon>
        <taxon>Methanomicrobiaceae</taxon>
        <taxon>Methanochimaera</taxon>
    </lineage>
</organism>
<evidence type="ECO:0000259" key="21">
    <source>
        <dbReference type="PROSITE" id="PS51385"/>
    </source>
</evidence>
<evidence type="ECO:0000313" key="23">
    <source>
        <dbReference type="Proteomes" id="UP001301797"/>
    </source>
</evidence>
<evidence type="ECO:0000256" key="18">
    <source>
        <dbReference type="HAMAP-Rule" id="MF_01966"/>
    </source>
</evidence>
<evidence type="ECO:0000256" key="2">
    <source>
        <dbReference type="ARBA" id="ARBA00000909"/>
    </source>
</evidence>
<dbReference type="Gene3D" id="3.40.1190.20">
    <property type="match status" value="1"/>
</dbReference>
<keyword evidence="5 18" id="KW-0479">Metal-binding</keyword>
<evidence type="ECO:0000259" key="20">
    <source>
        <dbReference type="PROSITE" id="PS51383"/>
    </source>
</evidence>
<feature type="binding site" evidence="18">
    <location>
        <position position="66"/>
    </location>
    <ligand>
        <name>K(+)</name>
        <dbReference type="ChEBI" id="CHEBI:29103"/>
    </ligand>
</feature>
<dbReference type="Pfam" id="PF03853">
    <property type="entry name" value="YjeF_N"/>
    <property type="match status" value="1"/>
</dbReference>
<evidence type="ECO:0000256" key="19">
    <source>
        <dbReference type="PIRNR" id="PIRNR017184"/>
    </source>
</evidence>
<comment type="catalytic activity">
    <reaction evidence="2 18 19">
        <text>(6R)-NADPHX = (6S)-NADPHX</text>
        <dbReference type="Rhea" id="RHEA:32227"/>
        <dbReference type="ChEBI" id="CHEBI:64076"/>
        <dbReference type="ChEBI" id="CHEBI:64077"/>
        <dbReference type="EC" id="5.1.99.6"/>
    </reaction>
</comment>
<dbReference type="InterPro" id="IPR000631">
    <property type="entry name" value="CARKD"/>
</dbReference>
<dbReference type="Proteomes" id="UP001301797">
    <property type="component" value="Chromosome"/>
</dbReference>
<dbReference type="InterPro" id="IPR004443">
    <property type="entry name" value="YjeF_N_dom"/>
</dbReference>
<evidence type="ECO:0000313" key="22">
    <source>
        <dbReference type="EMBL" id="WOF17310.1"/>
    </source>
</evidence>
<dbReference type="KEGG" id="mefw:F1737_06680"/>
<keyword evidence="10 17" id="KW-0520">NAD</keyword>
<dbReference type="NCBIfam" id="TIGR00196">
    <property type="entry name" value="yjeF_cterm"/>
    <property type="match status" value="1"/>
</dbReference>
<proteinExistence type="inferred from homology"/>
<dbReference type="GO" id="GO:0052855">
    <property type="term" value="F:ADP-dependent NAD(P)H-hydrate dehydratase activity"/>
    <property type="evidence" value="ECO:0007669"/>
    <property type="project" value="UniProtKB-UniRule"/>
</dbReference>
<dbReference type="Gene3D" id="3.40.50.10260">
    <property type="entry name" value="YjeF N-terminal domain"/>
    <property type="match status" value="1"/>
</dbReference>
<evidence type="ECO:0000256" key="14">
    <source>
        <dbReference type="ARBA" id="ARBA00025153"/>
    </source>
</evidence>
<feature type="binding site" evidence="17">
    <location>
        <position position="407"/>
    </location>
    <ligand>
        <name>AMP</name>
        <dbReference type="ChEBI" id="CHEBI:456215"/>
    </ligand>
</feature>
<gene>
    <name evidence="17" type="primary">nnrD</name>
    <name evidence="18" type="synonym">nnrE</name>
    <name evidence="22" type="ORF">F1737_06680</name>
</gene>
<dbReference type="PANTHER" id="PTHR12592:SF0">
    <property type="entry name" value="ATP-DEPENDENT (S)-NAD(P)H-HYDRATE DEHYDRATASE"/>
    <property type="match status" value="1"/>
</dbReference>
<dbReference type="InterPro" id="IPR029056">
    <property type="entry name" value="Ribokinase-like"/>
</dbReference>